<feature type="non-terminal residue" evidence="1">
    <location>
        <position position="87"/>
    </location>
</feature>
<proteinExistence type="predicted"/>
<dbReference type="EMBL" id="CAJNIZ010009446">
    <property type="protein sequence ID" value="CAE7281730.1"/>
    <property type="molecule type" value="Genomic_DNA"/>
</dbReference>
<dbReference type="OrthoDB" id="2161780at2759"/>
<dbReference type="Proteomes" id="UP000649617">
    <property type="component" value="Unassembled WGS sequence"/>
</dbReference>
<evidence type="ECO:0008006" key="3">
    <source>
        <dbReference type="Google" id="ProtNLM"/>
    </source>
</evidence>
<keyword evidence="2" id="KW-1185">Reference proteome</keyword>
<gene>
    <name evidence="1" type="ORF">SPIL2461_LOCUS6316</name>
</gene>
<protein>
    <recommendedName>
        <fullName evidence="3">Aspartate aminotransferase family protein</fullName>
    </recommendedName>
</protein>
<name>A0A812MTF2_SYMPI</name>
<accession>A0A812MTF2</accession>
<evidence type="ECO:0000313" key="2">
    <source>
        <dbReference type="Proteomes" id="UP000649617"/>
    </source>
</evidence>
<dbReference type="SUPFAM" id="SSF53383">
    <property type="entry name" value="PLP-dependent transferases"/>
    <property type="match status" value="1"/>
</dbReference>
<reference evidence="1" key="1">
    <citation type="submission" date="2021-02" db="EMBL/GenBank/DDBJ databases">
        <authorList>
            <person name="Dougan E. K."/>
            <person name="Rhodes N."/>
            <person name="Thang M."/>
            <person name="Chan C."/>
        </authorList>
    </citation>
    <scope>NUCLEOTIDE SEQUENCE</scope>
</reference>
<evidence type="ECO:0000313" key="1">
    <source>
        <dbReference type="EMBL" id="CAE7281730.1"/>
    </source>
</evidence>
<sequence length="87" mass="9238">GYLASLPERPVEKGVASRELRSSLGGPLPEVPTDARIVIDELAETAEQGLIASGGPRYFGYAIGGSFPVSLAADWLVSAWDQNAPYY</sequence>
<feature type="non-terminal residue" evidence="1">
    <location>
        <position position="1"/>
    </location>
</feature>
<dbReference type="InterPro" id="IPR015424">
    <property type="entry name" value="PyrdxlP-dep_Trfase"/>
</dbReference>
<comment type="caution">
    <text evidence="1">The sequence shown here is derived from an EMBL/GenBank/DDBJ whole genome shotgun (WGS) entry which is preliminary data.</text>
</comment>
<dbReference type="AlphaFoldDB" id="A0A812MTF2"/>
<organism evidence="1 2">
    <name type="scientific">Symbiodinium pilosum</name>
    <name type="common">Dinoflagellate</name>
    <dbReference type="NCBI Taxonomy" id="2952"/>
    <lineage>
        <taxon>Eukaryota</taxon>
        <taxon>Sar</taxon>
        <taxon>Alveolata</taxon>
        <taxon>Dinophyceae</taxon>
        <taxon>Suessiales</taxon>
        <taxon>Symbiodiniaceae</taxon>
        <taxon>Symbiodinium</taxon>
    </lineage>
</organism>